<sequence>WKQDVNSWHEEIVFKYEKWPASSFHNEVLGLAYDTASSPVTRMDIERCSWPRKKFPGVESNRLYSRRDPKMSGMQLFAGIDWGEGREEGGMSHGKRRFASFTVLTIGGYIAPGLFWPIFMKRYRGREIDPEVVLPDVLNWCGVFDVHCIGADHGHGWGMNSRIIDAVGRDRFMMFQYNATLGQRKRWDKEGFKWIVNRNNAMSEFFQAIKNEQFLFPPWEIFEEFGKDILAEYVEFNDRQRTMLYDHPIDQPDDALHSMLYARLTADILLGRY</sequence>
<keyword evidence="1" id="KW-0472">Membrane</keyword>
<evidence type="ECO:0000256" key="1">
    <source>
        <dbReference type="SAM" id="Phobius"/>
    </source>
</evidence>
<accession>A0A0F9N3W9</accession>
<dbReference type="AlphaFoldDB" id="A0A0F9N3W9"/>
<evidence type="ECO:0000313" key="2">
    <source>
        <dbReference type="EMBL" id="KKM76202.1"/>
    </source>
</evidence>
<gene>
    <name evidence="2" type="ORF">LCGC14_1382580</name>
</gene>
<feature type="non-terminal residue" evidence="2">
    <location>
        <position position="1"/>
    </location>
</feature>
<proteinExistence type="predicted"/>
<name>A0A0F9N3W9_9ZZZZ</name>
<organism evidence="2">
    <name type="scientific">marine sediment metagenome</name>
    <dbReference type="NCBI Taxonomy" id="412755"/>
    <lineage>
        <taxon>unclassified sequences</taxon>
        <taxon>metagenomes</taxon>
        <taxon>ecological metagenomes</taxon>
    </lineage>
</organism>
<reference evidence="2" key="1">
    <citation type="journal article" date="2015" name="Nature">
        <title>Complex archaea that bridge the gap between prokaryotes and eukaryotes.</title>
        <authorList>
            <person name="Spang A."/>
            <person name="Saw J.H."/>
            <person name="Jorgensen S.L."/>
            <person name="Zaremba-Niedzwiedzka K."/>
            <person name="Martijn J."/>
            <person name="Lind A.E."/>
            <person name="van Eijk R."/>
            <person name="Schleper C."/>
            <person name="Guy L."/>
            <person name="Ettema T.J."/>
        </authorList>
    </citation>
    <scope>NUCLEOTIDE SEQUENCE</scope>
</reference>
<feature type="transmembrane region" description="Helical" evidence="1">
    <location>
        <begin position="98"/>
        <end position="119"/>
    </location>
</feature>
<keyword evidence="1" id="KW-1133">Transmembrane helix</keyword>
<dbReference type="EMBL" id="LAZR01008848">
    <property type="protein sequence ID" value="KKM76202.1"/>
    <property type="molecule type" value="Genomic_DNA"/>
</dbReference>
<evidence type="ECO:0008006" key="3">
    <source>
        <dbReference type="Google" id="ProtNLM"/>
    </source>
</evidence>
<keyword evidence="1" id="KW-0812">Transmembrane</keyword>
<protein>
    <recommendedName>
        <fullName evidence="3">Terminase large subunit gp17-like C-terminal domain-containing protein</fullName>
    </recommendedName>
</protein>
<comment type="caution">
    <text evidence="2">The sequence shown here is derived from an EMBL/GenBank/DDBJ whole genome shotgun (WGS) entry which is preliminary data.</text>
</comment>